<proteinExistence type="predicted"/>
<accession>A0AAV5HS47</accession>
<protein>
    <submittedName>
        <fullName evidence="2">Uncharacterized protein</fullName>
    </submittedName>
</protein>
<keyword evidence="3" id="KW-1185">Reference proteome</keyword>
<keyword evidence="1" id="KW-0472">Membrane</keyword>
<evidence type="ECO:0000256" key="1">
    <source>
        <dbReference type="SAM" id="Phobius"/>
    </source>
</evidence>
<organism evidence="2 3">
    <name type="scientific">Rubroshorea leprosula</name>
    <dbReference type="NCBI Taxonomy" id="152421"/>
    <lineage>
        <taxon>Eukaryota</taxon>
        <taxon>Viridiplantae</taxon>
        <taxon>Streptophyta</taxon>
        <taxon>Embryophyta</taxon>
        <taxon>Tracheophyta</taxon>
        <taxon>Spermatophyta</taxon>
        <taxon>Magnoliopsida</taxon>
        <taxon>eudicotyledons</taxon>
        <taxon>Gunneridae</taxon>
        <taxon>Pentapetalae</taxon>
        <taxon>rosids</taxon>
        <taxon>malvids</taxon>
        <taxon>Malvales</taxon>
        <taxon>Dipterocarpaceae</taxon>
        <taxon>Rubroshorea</taxon>
    </lineage>
</organism>
<name>A0AAV5HS47_9ROSI</name>
<feature type="transmembrane region" description="Helical" evidence="1">
    <location>
        <begin position="6"/>
        <end position="24"/>
    </location>
</feature>
<sequence>MIADCLALIGVTVIGTIVQFSLPISSQSLRLLAVPVVSLSPFLLLSLFMPESSVLSRG</sequence>
<feature type="transmembrane region" description="Helical" evidence="1">
    <location>
        <begin position="31"/>
        <end position="49"/>
    </location>
</feature>
<dbReference type="AlphaFoldDB" id="A0AAV5HS47"/>
<dbReference type="EMBL" id="BPVZ01000002">
    <property type="protein sequence ID" value="GKU87850.1"/>
    <property type="molecule type" value="Genomic_DNA"/>
</dbReference>
<evidence type="ECO:0000313" key="3">
    <source>
        <dbReference type="Proteomes" id="UP001054252"/>
    </source>
</evidence>
<dbReference type="Proteomes" id="UP001054252">
    <property type="component" value="Unassembled WGS sequence"/>
</dbReference>
<keyword evidence="1" id="KW-1133">Transmembrane helix</keyword>
<gene>
    <name evidence="2" type="ORF">SLEP1_g2183</name>
</gene>
<comment type="caution">
    <text evidence="2">The sequence shown here is derived from an EMBL/GenBank/DDBJ whole genome shotgun (WGS) entry which is preliminary data.</text>
</comment>
<reference evidence="2 3" key="1">
    <citation type="journal article" date="2021" name="Commun. Biol.">
        <title>The genome of Shorea leprosula (Dipterocarpaceae) highlights the ecological relevance of drought in aseasonal tropical rainforests.</title>
        <authorList>
            <person name="Ng K.K.S."/>
            <person name="Kobayashi M.J."/>
            <person name="Fawcett J.A."/>
            <person name="Hatakeyama M."/>
            <person name="Paape T."/>
            <person name="Ng C.H."/>
            <person name="Ang C.C."/>
            <person name="Tnah L.H."/>
            <person name="Lee C.T."/>
            <person name="Nishiyama T."/>
            <person name="Sese J."/>
            <person name="O'Brien M.J."/>
            <person name="Copetti D."/>
            <person name="Mohd Noor M.I."/>
            <person name="Ong R.C."/>
            <person name="Putra M."/>
            <person name="Sireger I.Z."/>
            <person name="Indrioko S."/>
            <person name="Kosugi Y."/>
            <person name="Izuno A."/>
            <person name="Isagi Y."/>
            <person name="Lee S.L."/>
            <person name="Shimizu K.K."/>
        </authorList>
    </citation>
    <scope>NUCLEOTIDE SEQUENCE [LARGE SCALE GENOMIC DNA]</scope>
    <source>
        <strain evidence="2">214</strain>
    </source>
</reference>
<keyword evidence="1" id="KW-0812">Transmembrane</keyword>
<evidence type="ECO:0000313" key="2">
    <source>
        <dbReference type="EMBL" id="GKU87850.1"/>
    </source>
</evidence>